<comment type="catalytic activity">
    <reaction evidence="7 8">
        <text>O-phospho-L-threonyl-[protein] + H2O = L-threonyl-[protein] + phosphate</text>
        <dbReference type="Rhea" id="RHEA:47004"/>
        <dbReference type="Rhea" id="RHEA-COMP:11060"/>
        <dbReference type="Rhea" id="RHEA-COMP:11605"/>
        <dbReference type="ChEBI" id="CHEBI:15377"/>
        <dbReference type="ChEBI" id="CHEBI:30013"/>
        <dbReference type="ChEBI" id="CHEBI:43474"/>
        <dbReference type="ChEBI" id="CHEBI:61977"/>
        <dbReference type="EC" id="3.1.3.16"/>
    </reaction>
</comment>
<dbReference type="PANTHER" id="PTHR11668:SF300">
    <property type="entry name" value="SERINE_THREONINE-PROTEIN PHOSPHATASE"/>
    <property type="match status" value="1"/>
</dbReference>
<sequence length="518" mass="58988">MAGAKHVISVGLLVLSECNASSSLYYYLGAAIFKKEVVMSVPRYFAVVVRMSATFPKCKTTEIRQSKIESTMMSVLQAVSCRRSIAEVVPLADLIIHRATELLQTEPTLLEIELNPGVIVGDLHGSFIDLLSVINEAGAPPDKNYLFLGDYVDRGKHQIETMLFVLLLKLRWRSNVYLLRGNHEICETNSAANGFIHVCRQEYGNDYVYSMFLRLFEVIPIAAVINNDTLCCHGGISQWMTSRDIIRNISKPFNMHRMKLLEDCLDSENLRSTFVNYAVINFMLRINIAVIYFSPFSPSIRGGSYTYNKTAIEIILSALNCRRLIRAHQPFFGGAVVNCKNLCYTVHTVPIFKREYHGAYIWTKSGRDGAIEYRLRPHNFFFLSKTQQIETFVQATFEILLLSFRQNLEVVYDYAEISPFCALCVIETLPLKPSGRLISHKELVEWVNDNGQNVVSTHYLFNQISRLKEFDIKKIGNCFLTLFPVVFDIINLDGCTYRRGLTQDEQDLILKVGSLILK</sequence>
<name>A0A0N5AGK0_9BILA</name>
<dbReference type="AlphaFoldDB" id="A0A0N5AGK0"/>
<evidence type="ECO:0000256" key="1">
    <source>
        <dbReference type="ARBA" id="ARBA00001936"/>
    </source>
</evidence>
<dbReference type="GO" id="GO:0004722">
    <property type="term" value="F:protein serine/threonine phosphatase activity"/>
    <property type="evidence" value="ECO:0007669"/>
    <property type="project" value="UniProtKB-EC"/>
</dbReference>
<keyword evidence="2" id="KW-0479">Metal-binding</keyword>
<evidence type="ECO:0000313" key="12">
    <source>
        <dbReference type="WBParaSite" id="SMUV_0000345501-mRNA-1"/>
    </source>
</evidence>
<feature type="domain" description="Serine/threonine specific protein phosphatases" evidence="10">
    <location>
        <begin position="179"/>
        <end position="184"/>
    </location>
</feature>
<evidence type="ECO:0000256" key="9">
    <source>
        <dbReference type="SAM" id="SignalP"/>
    </source>
</evidence>
<proteinExistence type="inferred from homology"/>
<dbReference type="PRINTS" id="PR00114">
    <property type="entry name" value="STPHPHTASE"/>
</dbReference>
<reference evidence="12" key="1">
    <citation type="submission" date="2017-02" db="UniProtKB">
        <authorList>
            <consortium name="WormBaseParasite"/>
        </authorList>
    </citation>
    <scope>IDENTIFICATION</scope>
</reference>
<feature type="signal peptide" evidence="9">
    <location>
        <begin position="1"/>
        <end position="20"/>
    </location>
</feature>
<protein>
    <recommendedName>
        <fullName evidence="8">Serine/threonine-protein phosphatase</fullName>
        <ecNumber evidence="8">3.1.3.16</ecNumber>
    </recommendedName>
</protein>
<evidence type="ECO:0000256" key="7">
    <source>
        <dbReference type="ARBA" id="ARBA00048336"/>
    </source>
</evidence>
<dbReference type="GO" id="GO:0005737">
    <property type="term" value="C:cytoplasm"/>
    <property type="evidence" value="ECO:0007669"/>
    <property type="project" value="TreeGrafter"/>
</dbReference>
<evidence type="ECO:0000256" key="8">
    <source>
        <dbReference type="RuleBase" id="RU004273"/>
    </source>
</evidence>
<evidence type="ECO:0000259" key="10">
    <source>
        <dbReference type="PROSITE" id="PS00125"/>
    </source>
</evidence>
<comment type="similarity">
    <text evidence="8">Belongs to the PPP phosphatase family.</text>
</comment>
<keyword evidence="9" id="KW-0732">Signal</keyword>
<keyword evidence="3 8" id="KW-0378">Hydrolase</keyword>
<dbReference type="InterPro" id="IPR004843">
    <property type="entry name" value="Calcineurin-like_PHP"/>
</dbReference>
<dbReference type="STRING" id="451379.A0A0N5AGK0"/>
<dbReference type="CDD" id="cd00144">
    <property type="entry name" value="MPP_PPP_family"/>
    <property type="match status" value="1"/>
</dbReference>
<dbReference type="InterPro" id="IPR050341">
    <property type="entry name" value="PP1_catalytic_subunit"/>
</dbReference>
<evidence type="ECO:0000313" key="11">
    <source>
        <dbReference type="Proteomes" id="UP000046393"/>
    </source>
</evidence>
<dbReference type="InterPro" id="IPR006186">
    <property type="entry name" value="Ser/Thr-sp_prot-phosphatase"/>
</dbReference>
<comment type="cofactor">
    <cofactor evidence="1">
        <name>Mn(2+)</name>
        <dbReference type="ChEBI" id="CHEBI:29035"/>
    </cofactor>
</comment>
<dbReference type="Gene3D" id="3.60.21.10">
    <property type="match status" value="1"/>
</dbReference>
<dbReference type="PANTHER" id="PTHR11668">
    <property type="entry name" value="SERINE/THREONINE PROTEIN PHOSPHATASE"/>
    <property type="match status" value="1"/>
</dbReference>
<dbReference type="Pfam" id="PF00149">
    <property type="entry name" value="Metallophos"/>
    <property type="match status" value="1"/>
</dbReference>
<evidence type="ECO:0000256" key="4">
    <source>
        <dbReference type="ARBA" id="ARBA00022912"/>
    </source>
</evidence>
<accession>A0A0N5AGK0</accession>
<dbReference type="PROSITE" id="PS00125">
    <property type="entry name" value="SER_THR_PHOSPHATASE"/>
    <property type="match status" value="1"/>
</dbReference>
<dbReference type="GO" id="GO:0005634">
    <property type="term" value="C:nucleus"/>
    <property type="evidence" value="ECO:0007669"/>
    <property type="project" value="TreeGrafter"/>
</dbReference>
<feature type="chain" id="PRO_5005893073" description="Serine/threonine-protein phosphatase" evidence="9">
    <location>
        <begin position="21"/>
        <end position="518"/>
    </location>
</feature>
<organism evidence="11 12">
    <name type="scientific">Syphacia muris</name>
    <dbReference type="NCBI Taxonomy" id="451379"/>
    <lineage>
        <taxon>Eukaryota</taxon>
        <taxon>Metazoa</taxon>
        <taxon>Ecdysozoa</taxon>
        <taxon>Nematoda</taxon>
        <taxon>Chromadorea</taxon>
        <taxon>Rhabditida</taxon>
        <taxon>Spirurina</taxon>
        <taxon>Oxyuridomorpha</taxon>
        <taxon>Oxyuroidea</taxon>
        <taxon>Oxyuridae</taxon>
        <taxon>Syphacia</taxon>
    </lineage>
</organism>
<dbReference type="EC" id="3.1.3.16" evidence="8"/>
<comment type="catalytic activity">
    <reaction evidence="6">
        <text>O-phospho-L-seryl-[protein] + H2O = L-seryl-[protein] + phosphate</text>
        <dbReference type="Rhea" id="RHEA:20629"/>
        <dbReference type="Rhea" id="RHEA-COMP:9863"/>
        <dbReference type="Rhea" id="RHEA-COMP:11604"/>
        <dbReference type="ChEBI" id="CHEBI:15377"/>
        <dbReference type="ChEBI" id="CHEBI:29999"/>
        <dbReference type="ChEBI" id="CHEBI:43474"/>
        <dbReference type="ChEBI" id="CHEBI:83421"/>
        <dbReference type="EC" id="3.1.3.16"/>
    </reaction>
</comment>
<dbReference type="InterPro" id="IPR029052">
    <property type="entry name" value="Metallo-depent_PP-like"/>
</dbReference>
<keyword evidence="11" id="KW-1185">Reference proteome</keyword>
<dbReference type="Proteomes" id="UP000046393">
    <property type="component" value="Unplaced"/>
</dbReference>
<evidence type="ECO:0000256" key="3">
    <source>
        <dbReference type="ARBA" id="ARBA00022801"/>
    </source>
</evidence>
<keyword evidence="5" id="KW-0464">Manganese</keyword>
<dbReference type="GO" id="GO:0046872">
    <property type="term" value="F:metal ion binding"/>
    <property type="evidence" value="ECO:0007669"/>
    <property type="project" value="UniProtKB-KW"/>
</dbReference>
<evidence type="ECO:0000256" key="2">
    <source>
        <dbReference type="ARBA" id="ARBA00022723"/>
    </source>
</evidence>
<evidence type="ECO:0000256" key="5">
    <source>
        <dbReference type="ARBA" id="ARBA00023211"/>
    </source>
</evidence>
<dbReference type="SUPFAM" id="SSF56300">
    <property type="entry name" value="Metallo-dependent phosphatases"/>
    <property type="match status" value="1"/>
</dbReference>
<dbReference type="SMART" id="SM00156">
    <property type="entry name" value="PP2Ac"/>
    <property type="match status" value="1"/>
</dbReference>
<dbReference type="WBParaSite" id="SMUV_0000345501-mRNA-1">
    <property type="protein sequence ID" value="SMUV_0000345501-mRNA-1"/>
    <property type="gene ID" value="SMUV_0000345501"/>
</dbReference>
<evidence type="ECO:0000256" key="6">
    <source>
        <dbReference type="ARBA" id="ARBA00047761"/>
    </source>
</evidence>
<keyword evidence="4" id="KW-0904">Protein phosphatase</keyword>